<feature type="transmembrane region" description="Helical" evidence="2">
    <location>
        <begin position="37"/>
        <end position="56"/>
    </location>
</feature>
<evidence type="ECO:0000256" key="1">
    <source>
        <dbReference type="SAM" id="MobiDB-lite"/>
    </source>
</evidence>
<reference evidence="4 5" key="1">
    <citation type="submission" date="2021-03" db="EMBL/GenBank/DDBJ databases">
        <title>Antimicrobial resistance genes in bacteria isolated from Japanese honey, and their potential for conferring macrolide and lincosamide resistance in the American foulbrood pathogen Paenibacillus larvae.</title>
        <authorList>
            <person name="Okamoto M."/>
            <person name="Kumagai M."/>
            <person name="Kanamori H."/>
            <person name="Takamatsu D."/>
        </authorList>
    </citation>
    <scope>NUCLEOTIDE SEQUENCE [LARGE SCALE GENOMIC DNA]</scope>
    <source>
        <strain evidence="4 5">J42TS3</strain>
    </source>
</reference>
<dbReference type="InterPro" id="IPR052173">
    <property type="entry name" value="Beta-lactam_resp_regulator"/>
</dbReference>
<dbReference type="Pfam" id="PF05569">
    <property type="entry name" value="Peptidase_M56"/>
    <property type="match status" value="1"/>
</dbReference>
<evidence type="ECO:0000313" key="4">
    <source>
        <dbReference type="EMBL" id="GIP53227.1"/>
    </source>
</evidence>
<feature type="transmembrane region" description="Helical" evidence="2">
    <location>
        <begin position="116"/>
        <end position="136"/>
    </location>
</feature>
<protein>
    <recommendedName>
        <fullName evidence="3">Peptidase M56 domain-containing protein</fullName>
    </recommendedName>
</protein>
<dbReference type="EMBL" id="BOSL01000006">
    <property type="protein sequence ID" value="GIP53227.1"/>
    <property type="molecule type" value="Genomic_DNA"/>
</dbReference>
<feature type="compositionally biased region" description="Basic and acidic residues" evidence="1">
    <location>
        <begin position="358"/>
        <end position="374"/>
    </location>
</feature>
<dbReference type="RefSeq" id="WP_213654834.1">
    <property type="nucleotide sequence ID" value="NZ_BOSL01000006.1"/>
</dbReference>
<feature type="transmembrane region" description="Helical" evidence="2">
    <location>
        <begin position="6"/>
        <end position="25"/>
    </location>
</feature>
<keyword evidence="5" id="KW-1185">Reference proteome</keyword>
<dbReference type="PANTHER" id="PTHR34978">
    <property type="entry name" value="POSSIBLE SENSOR-TRANSDUCER PROTEIN BLAR"/>
    <property type="match status" value="1"/>
</dbReference>
<feature type="transmembrane region" description="Helical" evidence="2">
    <location>
        <begin position="306"/>
        <end position="328"/>
    </location>
</feature>
<evidence type="ECO:0000313" key="5">
    <source>
        <dbReference type="Proteomes" id="UP000679992"/>
    </source>
</evidence>
<accession>A0ABQ4MB71</accession>
<name>A0ABQ4MB71_9BACL</name>
<evidence type="ECO:0000256" key="2">
    <source>
        <dbReference type="SAM" id="Phobius"/>
    </source>
</evidence>
<sequence length="427" mass="47511">MTDFITFLLLASFVGTILWMIQNMLTPVTRKYFSQSWHYYTGLVPVFFLLGGSEIISRLLSFMAPAHREANPIPGSGAIAETYAQVSTVEQTAAHVRLWITQLFDNLIRISSSKEFTLIATVIWVVGALAFTVVNIQRYHAFKHSILRGSRANNDVQCPVQVIVSPHAPTPFIIGLWNPIVVLPDVPIEENKLAMILSHELVHLKRGDLFVKLIVFATNAIHWFNPASYAMNKQVSMYCELSCDEQVVRHMDAAGRRTYGETLLSMLEYGVMRRNVICTSSLCNPKKHMKRRLTHLMNEKKMKKPVFLLSLVVAIALVGGGGAAAYAAGSASKIPTDKQVVAGANVTVQNPDGTTQSFDKDGNLVPGKSKDSRAPKKLTTGEIVDRVTKHIEKGITVPQGYIEELPQKNLDALNERYHLKLQKTNKN</sequence>
<dbReference type="InterPro" id="IPR008756">
    <property type="entry name" value="Peptidase_M56"/>
</dbReference>
<dbReference type="PANTHER" id="PTHR34978:SF3">
    <property type="entry name" value="SLR0241 PROTEIN"/>
    <property type="match status" value="1"/>
</dbReference>
<feature type="domain" description="Peptidase M56" evidence="3">
    <location>
        <begin position="7"/>
        <end position="295"/>
    </location>
</feature>
<keyword evidence="2" id="KW-0812">Transmembrane</keyword>
<keyword evidence="2" id="KW-1133">Transmembrane helix</keyword>
<feature type="region of interest" description="Disordered" evidence="1">
    <location>
        <begin position="351"/>
        <end position="375"/>
    </location>
</feature>
<evidence type="ECO:0000259" key="3">
    <source>
        <dbReference type="Pfam" id="PF05569"/>
    </source>
</evidence>
<organism evidence="4 5">
    <name type="scientific">Paenibacillus vini</name>
    <dbReference type="NCBI Taxonomy" id="1476024"/>
    <lineage>
        <taxon>Bacteria</taxon>
        <taxon>Bacillati</taxon>
        <taxon>Bacillota</taxon>
        <taxon>Bacilli</taxon>
        <taxon>Bacillales</taxon>
        <taxon>Paenibacillaceae</taxon>
        <taxon>Paenibacillus</taxon>
    </lineage>
</organism>
<keyword evidence="2" id="KW-0472">Membrane</keyword>
<gene>
    <name evidence="4" type="ORF">J42TS3_22620</name>
</gene>
<comment type="caution">
    <text evidence="4">The sequence shown here is derived from an EMBL/GenBank/DDBJ whole genome shotgun (WGS) entry which is preliminary data.</text>
</comment>
<dbReference type="CDD" id="cd07341">
    <property type="entry name" value="M56_BlaR1_MecR1_like"/>
    <property type="match status" value="1"/>
</dbReference>
<dbReference type="Proteomes" id="UP000679992">
    <property type="component" value="Unassembled WGS sequence"/>
</dbReference>
<proteinExistence type="predicted"/>